<organism evidence="1 2">
    <name type="scientific">Hygrophoropsis aurantiaca</name>
    <dbReference type="NCBI Taxonomy" id="72124"/>
    <lineage>
        <taxon>Eukaryota</taxon>
        <taxon>Fungi</taxon>
        <taxon>Dikarya</taxon>
        <taxon>Basidiomycota</taxon>
        <taxon>Agaricomycotina</taxon>
        <taxon>Agaricomycetes</taxon>
        <taxon>Agaricomycetidae</taxon>
        <taxon>Boletales</taxon>
        <taxon>Coniophorineae</taxon>
        <taxon>Hygrophoropsidaceae</taxon>
        <taxon>Hygrophoropsis</taxon>
    </lineage>
</organism>
<accession>A0ACB7ZPR7</accession>
<evidence type="ECO:0000313" key="2">
    <source>
        <dbReference type="Proteomes" id="UP000790377"/>
    </source>
</evidence>
<name>A0ACB7ZPR7_9AGAM</name>
<proteinExistence type="predicted"/>
<evidence type="ECO:0000313" key="1">
    <source>
        <dbReference type="EMBL" id="KAH7903075.1"/>
    </source>
</evidence>
<protein>
    <submittedName>
        <fullName evidence="1">Uncharacterized protein</fullName>
    </submittedName>
</protein>
<reference evidence="1" key="1">
    <citation type="journal article" date="2021" name="New Phytol.">
        <title>Evolutionary innovations through gain and loss of genes in the ectomycorrhizal Boletales.</title>
        <authorList>
            <person name="Wu G."/>
            <person name="Miyauchi S."/>
            <person name="Morin E."/>
            <person name="Kuo A."/>
            <person name="Drula E."/>
            <person name="Varga T."/>
            <person name="Kohler A."/>
            <person name="Feng B."/>
            <person name="Cao Y."/>
            <person name="Lipzen A."/>
            <person name="Daum C."/>
            <person name="Hundley H."/>
            <person name="Pangilinan J."/>
            <person name="Johnson J."/>
            <person name="Barry K."/>
            <person name="LaButti K."/>
            <person name="Ng V."/>
            <person name="Ahrendt S."/>
            <person name="Min B."/>
            <person name="Choi I.G."/>
            <person name="Park H."/>
            <person name="Plett J.M."/>
            <person name="Magnuson J."/>
            <person name="Spatafora J.W."/>
            <person name="Nagy L.G."/>
            <person name="Henrissat B."/>
            <person name="Grigoriev I.V."/>
            <person name="Yang Z.L."/>
            <person name="Xu J."/>
            <person name="Martin F.M."/>
        </authorList>
    </citation>
    <scope>NUCLEOTIDE SEQUENCE</scope>
    <source>
        <strain evidence="1">ATCC 28755</strain>
    </source>
</reference>
<dbReference type="EMBL" id="MU269247">
    <property type="protein sequence ID" value="KAH7903075.1"/>
    <property type="molecule type" value="Genomic_DNA"/>
</dbReference>
<dbReference type="Proteomes" id="UP000790377">
    <property type="component" value="Unassembled WGS sequence"/>
</dbReference>
<gene>
    <name evidence="1" type="ORF">BJ138DRAFT_1184591</name>
</gene>
<sequence>MAEREVSKSVETYLGGHSPTAWVRAAAEQALSESVKIDLGGHSRPGCKQWWSRKSVVRAAGEQAVSQSVKTDLGGHSQAERKQRAEREVSQSVEIDLNGHSQPGGVSKSVKINLGGHSRAECEQQRSGKSASQSKSISVGAHDLGVRSGGQSQSRSISVETHKLNAINGEVGAVEQAVTWVRAAAEQAVSESVEIDLGRHSQPGCEHWRSRRSWWSGKSVSQLRSISMDTHNLNASNGEADGHLSASSGGAGVSERAISELVETELGGHSLPASSEEEK</sequence>
<comment type="caution">
    <text evidence="1">The sequence shown here is derived from an EMBL/GenBank/DDBJ whole genome shotgun (WGS) entry which is preliminary data.</text>
</comment>
<keyword evidence="2" id="KW-1185">Reference proteome</keyword>